<comment type="subcellular location">
    <subcellularLocation>
        <location evidence="1 8">Cell outer membrane</location>
        <topology evidence="1 8">Multi-pass membrane protein</topology>
    </subcellularLocation>
</comment>
<dbReference type="RefSeq" id="WP_083361811.1">
    <property type="nucleotide sequence ID" value="NZ_FNGY01000003.1"/>
</dbReference>
<proteinExistence type="inferred from homology"/>
<feature type="chain" id="PRO_5010325123" evidence="10">
    <location>
        <begin position="21"/>
        <end position="947"/>
    </location>
</feature>
<evidence type="ECO:0000259" key="12">
    <source>
        <dbReference type="Pfam" id="PF07715"/>
    </source>
</evidence>
<dbReference type="InterPro" id="IPR012910">
    <property type="entry name" value="Plug_dom"/>
</dbReference>
<dbReference type="InterPro" id="IPR036942">
    <property type="entry name" value="Beta-barrel_TonB_sf"/>
</dbReference>
<keyword evidence="6 8" id="KW-0472">Membrane</keyword>
<dbReference type="EMBL" id="FNGY01000003">
    <property type="protein sequence ID" value="SDM39781.1"/>
    <property type="molecule type" value="Genomic_DNA"/>
</dbReference>
<evidence type="ECO:0000256" key="1">
    <source>
        <dbReference type="ARBA" id="ARBA00004571"/>
    </source>
</evidence>
<evidence type="ECO:0000256" key="4">
    <source>
        <dbReference type="ARBA" id="ARBA00022692"/>
    </source>
</evidence>
<evidence type="ECO:0000256" key="9">
    <source>
        <dbReference type="RuleBase" id="RU003357"/>
    </source>
</evidence>
<keyword evidence="2 8" id="KW-0813">Transport</keyword>
<keyword evidence="10" id="KW-0732">Signal</keyword>
<feature type="domain" description="TonB-dependent receptor plug" evidence="12">
    <location>
        <begin position="117"/>
        <end position="238"/>
    </location>
</feature>
<evidence type="ECO:0000256" key="5">
    <source>
        <dbReference type="ARBA" id="ARBA00023077"/>
    </source>
</evidence>
<keyword evidence="4 8" id="KW-0812">Transmembrane</keyword>
<sequence>MNRFFTILGLTMLLCTAAHAQLIKGTIYDKHTGESIIGASIAIKERPGKGVMADEKGQFSIQLQSGETMIVKMVGYKTFQKQYQSKDGQQLAIYLESGLALNEVMVTASLANSRSKKAIGTNVDHIDAAAVAATSNPSSLADIVNGRISGAQVYNTNGKVGMPIRFDIRSAATFSMERDPLIFIDGVRYNNSNTADVNSSQEAMSALNDLPLNDIASIDVIKGPAAAASYGAEAANGVVIIQTKRGLSGQKGIAVNVKYTAGFSELAKKYDQFVNNDPLNDFFRKGSEQQLYANLTAQLDQSNSIFFSANTNKNAGIVPGNQDNRQTFRTGYDLVKDRFKLSVTAGYVKGKLSIPQSASGRDDAIWNLMRDRTPWPFISEETWRAIQKQYDNDRFTGSVRLGYTLPFEIKMETLVGLDLNHIEGLNYLPYGYLQGTNNTGAKQVSSRRNQNMNWDFKLSKNFVFSPKWQLNLSVLSQLTSATERVNGISVKNFAVPGISNIASAAEILSVTDTDYEKRTHGLYGEAFLNYDNKLFINAGLRRDVSNMIGANVANIWYPTVSVAYNVADMPFLKGKVEEWKFRAAYGESGRLPYPNDAQTAYLVEASSFGTQVRPLRKGNPDIKPERTGELEMGTDISLFGQRFGFTYYQQHTRDAIVYTTLLPSLGWPSSLSGDYPENIGKIQGKGIEVTYNGRVFTSSNKKHSLDIFAIFNHQSNKVVNSGGRDILNTVNLIREGLPAFTFYSNVSEGPLFNAKGEYTGAKESILQELGKPFPTYNGSFGFGLQLFENLRLQSLFTYSKGAKVYNISHRNVASQGTNFKAKESLKEQLATQTPGTPDYIATATQLSKYEGTRGDYIQKADFLRLSNLTLSYDLGSWAKKQSNGVLKRCVVSVTGNNLWLSSNYGGAEPQIDSQGGSKRTRGIGYLSSDWTTVPAPRTYAFSLNIGF</sequence>
<dbReference type="NCBIfam" id="TIGR04057">
    <property type="entry name" value="SusC_RagA_signa"/>
    <property type="match status" value="1"/>
</dbReference>
<evidence type="ECO:0000256" key="8">
    <source>
        <dbReference type="PROSITE-ProRule" id="PRU01360"/>
    </source>
</evidence>
<dbReference type="Gene3D" id="2.170.130.10">
    <property type="entry name" value="TonB-dependent receptor, plug domain"/>
    <property type="match status" value="1"/>
</dbReference>
<dbReference type="Gene3D" id="2.60.40.1120">
    <property type="entry name" value="Carboxypeptidase-like, regulatory domain"/>
    <property type="match status" value="1"/>
</dbReference>
<evidence type="ECO:0000256" key="7">
    <source>
        <dbReference type="ARBA" id="ARBA00023237"/>
    </source>
</evidence>
<dbReference type="Pfam" id="PF13715">
    <property type="entry name" value="CarbopepD_reg_2"/>
    <property type="match status" value="1"/>
</dbReference>
<keyword evidence="5 9" id="KW-0798">TonB box</keyword>
<evidence type="ECO:0000259" key="11">
    <source>
        <dbReference type="Pfam" id="PF00593"/>
    </source>
</evidence>
<name>A0A1G9SWH3_9SPHI</name>
<evidence type="ECO:0000313" key="14">
    <source>
        <dbReference type="Proteomes" id="UP000183200"/>
    </source>
</evidence>
<dbReference type="InterPro" id="IPR039426">
    <property type="entry name" value="TonB-dep_rcpt-like"/>
</dbReference>
<dbReference type="SUPFAM" id="SSF49464">
    <property type="entry name" value="Carboxypeptidase regulatory domain-like"/>
    <property type="match status" value="1"/>
</dbReference>
<keyword evidence="3 8" id="KW-1134">Transmembrane beta strand</keyword>
<protein>
    <submittedName>
        <fullName evidence="13">TonB-dependent outer membrane receptor, SusC/RagA subfamily, signature region</fullName>
    </submittedName>
</protein>
<dbReference type="Proteomes" id="UP000183200">
    <property type="component" value="Unassembled WGS sequence"/>
</dbReference>
<dbReference type="AlphaFoldDB" id="A0A1G9SWH3"/>
<dbReference type="SUPFAM" id="SSF56935">
    <property type="entry name" value="Porins"/>
    <property type="match status" value="1"/>
</dbReference>
<dbReference type="InterPro" id="IPR008969">
    <property type="entry name" value="CarboxyPept-like_regulatory"/>
</dbReference>
<dbReference type="Pfam" id="PF00593">
    <property type="entry name" value="TonB_dep_Rec_b-barrel"/>
    <property type="match status" value="1"/>
</dbReference>
<dbReference type="Gene3D" id="2.40.170.20">
    <property type="entry name" value="TonB-dependent receptor, beta-barrel domain"/>
    <property type="match status" value="1"/>
</dbReference>
<feature type="signal peptide" evidence="10">
    <location>
        <begin position="1"/>
        <end position="20"/>
    </location>
</feature>
<dbReference type="PROSITE" id="PS52016">
    <property type="entry name" value="TONB_DEPENDENT_REC_3"/>
    <property type="match status" value="1"/>
</dbReference>
<keyword evidence="7 8" id="KW-0998">Cell outer membrane</keyword>
<comment type="similarity">
    <text evidence="8 9">Belongs to the TonB-dependent receptor family.</text>
</comment>
<gene>
    <name evidence="13" type="ORF">SAMN05421820_103727</name>
</gene>
<evidence type="ECO:0000256" key="3">
    <source>
        <dbReference type="ARBA" id="ARBA00022452"/>
    </source>
</evidence>
<dbReference type="InterPro" id="IPR023997">
    <property type="entry name" value="TonB-dep_OMP_SusC/RagA_CS"/>
</dbReference>
<reference evidence="14" key="1">
    <citation type="submission" date="2016-10" db="EMBL/GenBank/DDBJ databases">
        <authorList>
            <person name="Varghese N."/>
            <person name="Submissions S."/>
        </authorList>
    </citation>
    <scope>NUCLEOTIDE SEQUENCE [LARGE SCALE GENOMIC DNA]</scope>
    <source>
        <strain evidence="14">DSM 19110</strain>
    </source>
</reference>
<evidence type="ECO:0000256" key="6">
    <source>
        <dbReference type="ARBA" id="ARBA00023136"/>
    </source>
</evidence>
<dbReference type="InterPro" id="IPR000531">
    <property type="entry name" value="Beta-barrel_TonB"/>
</dbReference>
<dbReference type="Pfam" id="PF07715">
    <property type="entry name" value="Plug"/>
    <property type="match status" value="1"/>
</dbReference>
<dbReference type="STRING" id="430522.BFS30_03865"/>
<evidence type="ECO:0000313" key="13">
    <source>
        <dbReference type="EMBL" id="SDM39781.1"/>
    </source>
</evidence>
<keyword evidence="13" id="KW-0675">Receptor</keyword>
<keyword evidence="14" id="KW-1185">Reference proteome</keyword>
<dbReference type="GO" id="GO:0009279">
    <property type="term" value="C:cell outer membrane"/>
    <property type="evidence" value="ECO:0007669"/>
    <property type="project" value="UniProtKB-SubCell"/>
</dbReference>
<organism evidence="13 14">
    <name type="scientific">Pedobacter steynii</name>
    <dbReference type="NCBI Taxonomy" id="430522"/>
    <lineage>
        <taxon>Bacteria</taxon>
        <taxon>Pseudomonadati</taxon>
        <taxon>Bacteroidota</taxon>
        <taxon>Sphingobacteriia</taxon>
        <taxon>Sphingobacteriales</taxon>
        <taxon>Sphingobacteriaceae</taxon>
        <taxon>Pedobacter</taxon>
    </lineage>
</organism>
<accession>A0A1G9SWH3</accession>
<evidence type="ECO:0000256" key="2">
    <source>
        <dbReference type="ARBA" id="ARBA00022448"/>
    </source>
</evidence>
<dbReference type="InterPro" id="IPR037066">
    <property type="entry name" value="Plug_dom_sf"/>
</dbReference>
<feature type="domain" description="TonB-dependent receptor-like beta-barrel" evidence="11">
    <location>
        <begin position="330"/>
        <end position="716"/>
    </location>
</feature>
<evidence type="ECO:0000256" key="10">
    <source>
        <dbReference type="SAM" id="SignalP"/>
    </source>
</evidence>